<organism evidence="3 4">
    <name type="scientific">Malonomonas rubra DSM 5091</name>
    <dbReference type="NCBI Taxonomy" id="1122189"/>
    <lineage>
        <taxon>Bacteria</taxon>
        <taxon>Pseudomonadati</taxon>
        <taxon>Thermodesulfobacteriota</taxon>
        <taxon>Desulfuromonadia</taxon>
        <taxon>Desulfuromonadales</taxon>
        <taxon>Geopsychrobacteraceae</taxon>
        <taxon>Malonomonas</taxon>
    </lineage>
</organism>
<dbReference type="InterPro" id="IPR000983">
    <property type="entry name" value="Bac_GSPG_pilin"/>
</dbReference>
<keyword evidence="2" id="KW-0812">Transmembrane</keyword>
<dbReference type="RefSeq" id="WP_072904805.1">
    <property type="nucleotide sequence ID" value="NZ_FQZT01000001.1"/>
</dbReference>
<sequence length="135" mass="15382">MIKQRKILNRRGFTLIELLTVMAVMGILLAIAVPSYRRSQIKAQETVLSEDLYLMRKAIDAYYADRSSYPDSLEQLVYDKYLRGVPRDPFTRETDTWECIPPEPADNGQLAEGGCYDIRSGSDLIGGNGVPYRDW</sequence>
<keyword evidence="1" id="KW-0488">Methylation</keyword>
<dbReference type="Gene3D" id="3.30.700.10">
    <property type="entry name" value="Glycoprotein, Type 4 Pilin"/>
    <property type="match status" value="1"/>
</dbReference>
<dbReference type="GO" id="GO:0015627">
    <property type="term" value="C:type II protein secretion system complex"/>
    <property type="evidence" value="ECO:0007669"/>
    <property type="project" value="InterPro"/>
</dbReference>
<protein>
    <submittedName>
        <fullName evidence="3">Type II secretion system protein G (GspG)</fullName>
    </submittedName>
</protein>
<dbReference type="PRINTS" id="PR00813">
    <property type="entry name" value="BCTERIALGSPG"/>
</dbReference>
<dbReference type="PANTHER" id="PTHR30093">
    <property type="entry name" value="GENERAL SECRETION PATHWAY PROTEIN G"/>
    <property type="match status" value="1"/>
</dbReference>
<gene>
    <name evidence="3" type="ORF">SAMN02745165_00117</name>
</gene>
<dbReference type="GO" id="GO:0015628">
    <property type="term" value="P:protein secretion by the type II secretion system"/>
    <property type="evidence" value="ECO:0007669"/>
    <property type="project" value="InterPro"/>
</dbReference>
<evidence type="ECO:0000256" key="2">
    <source>
        <dbReference type="SAM" id="Phobius"/>
    </source>
</evidence>
<feature type="transmembrane region" description="Helical" evidence="2">
    <location>
        <begin position="12"/>
        <end position="33"/>
    </location>
</feature>
<keyword evidence="4" id="KW-1185">Reference proteome</keyword>
<reference evidence="3 4" key="1">
    <citation type="submission" date="2016-11" db="EMBL/GenBank/DDBJ databases">
        <authorList>
            <person name="Jaros S."/>
            <person name="Januszkiewicz K."/>
            <person name="Wedrychowicz H."/>
        </authorList>
    </citation>
    <scope>NUCLEOTIDE SEQUENCE [LARGE SCALE GENOMIC DNA]</scope>
    <source>
        <strain evidence="3 4">DSM 5091</strain>
    </source>
</reference>
<dbReference type="InterPro" id="IPR012902">
    <property type="entry name" value="N_methyl_site"/>
</dbReference>
<dbReference type="SUPFAM" id="SSF54523">
    <property type="entry name" value="Pili subunits"/>
    <property type="match status" value="1"/>
</dbReference>
<dbReference type="PANTHER" id="PTHR30093:SF47">
    <property type="entry name" value="TYPE IV PILUS NON-CORE MINOR PILIN PILE"/>
    <property type="match status" value="1"/>
</dbReference>
<evidence type="ECO:0000313" key="4">
    <source>
        <dbReference type="Proteomes" id="UP000184171"/>
    </source>
</evidence>
<dbReference type="EMBL" id="FQZT01000001">
    <property type="protein sequence ID" value="SHI46347.1"/>
    <property type="molecule type" value="Genomic_DNA"/>
</dbReference>
<dbReference type="Pfam" id="PF07963">
    <property type="entry name" value="N_methyl"/>
    <property type="match status" value="1"/>
</dbReference>
<dbReference type="STRING" id="1122189.SAMN02745165_00117"/>
<dbReference type="Proteomes" id="UP000184171">
    <property type="component" value="Unassembled WGS sequence"/>
</dbReference>
<evidence type="ECO:0000256" key="1">
    <source>
        <dbReference type="ARBA" id="ARBA00022481"/>
    </source>
</evidence>
<keyword evidence="2" id="KW-1133">Transmembrane helix</keyword>
<dbReference type="OrthoDB" id="9795612at2"/>
<dbReference type="PROSITE" id="PS00409">
    <property type="entry name" value="PROKAR_NTER_METHYL"/>
    <property type="match status" value="1"/>
</dbReference>
<keyword evidence="2" id="KW-0472">Membrane</keyword>
<evidence type="ECO:0000313" key="3">
    <source>
        <dbReference type="EMBL" id="SHI46347.1"/>
    </source>
</evidence>
<proteinExistence type="predicted"/>
<accession>A0A1M6BCD7</accession>
<dbReference type="InterPro" id="IPR045584">
    <property type="entry name" value="Pilin-like"/>
</dbReference>
<dbReference type="NCBIfam" id="TIGR02532">
    <property type="entry name" value="IV_pilin_GFxxxE"/>
    <property type="match status" value="1"/>
</dbReference>
<dbReference type="AlphaFoldDB" id="A0A1M6BCD7"/>
<name>A0A1M6BCD7_MALRU</name>